<reference evidence="2 3" key="1">
    <citation type="journal article" date="2014" name="Genome Announc.">
        <title>Draft Genome Sequence of Amycolatopsis lurida NRRL 2430, Producer of the Glycopeptide Family Antibiotic Ristocetin.</title>
        <authorList>
            <person name="Kwun M.J."/>
            <person name="Hong H.J."/>
        </authorList>
    </citation>
    <scope>NUCLEOTIDE SEQUENCE [LARGE SCALE GENOMIC DNA]</scope>
    <source>
        <strain evidence="2 3">NRRL 2430</strain>
    </source>
</reference>
<dbReference type="PANTHER" id="PTHR24096">
    <property type="entry name" value="LONG-CHAIN-FATTY-ACID--COA LIGASE"/>
    <property type="match status" value="1"/>
</dbReference>
<comment type="caution">
    <text evidence="2">The sequence shown here is derived from an EMBL/GenBank/DDBJ whole genome shotgun (WGS) entry which is preliminary data.</text>
</comment>
<organism evidence="2 3">
    <name type="scientific">Amycolatopsis lurida NRRL 2430</name>
    <dbReference type="NCBI Taxonomy" id="1460371"/>
    <lineage>
        <taxon>Bacteria</taxon>
        <taxon>Bacillati</taxon>
        <taxon>Actinomycetota</taxon>
        <taxon>Actinomycetes</taxon>
        <taxon>Pseudonocardiales</taxon>
        <taxon>Pseudonocardiaceae</taxon>
        <taxon>Amycolatopsis</taxon>
    </lineage>
</organism>
<proteinExistence type="predicted"/>
<dbReference type="Gene3D" id="3.30.300.30">
    <property type="match status" value="1"/>
</dbReference>
<dbReference type="InterPro" id="IPR020845">
    <property type="entry name" value="AMP-binding_CS"/>
</dbReference>
<dbReference type="RefSeq" id="WP_034309755.1">
    <property type="nucleotide sequence ID" value="NZ_JFBM01000008.1"/>
</dbReference>
<gene>
    <name evidence="2" type="ORF">BB31_12225</name>
</gene>
<evidence type="ECO:0000313" key="2">
    <source>
        <dbReference type="EMBL" id="KFU81140.1"/>
    </source>
</evidence>
<dbReference type="InterPro" id="IPR045851">
    <property type="entry name" value="AMP-bd_C_sf"/>
</dbReference>
<accession>A0A2P2FWN6</accession>
<evidence type="ECO:0000259" key="1">
    <source>
        <dbReference type="Pfam" id="PF00501"/>
    </source>
</evidence>
<dbReference type="Gene3D" id="3.40.50.12780">
    <property type="entry name" value="N-terminal domain of ligase-like"/>
    <property type="match status" value="1"/>
</dbReference>
<dbReference type="Proteomes" id="UP000256220">
    <property type="component" value="Unassembled WGS sequence"/>
</dbReference>
<name>A0A2P2FWN6_AMYLU</name>
<dbReference type="SUPFAM" id="SSF56801">
    <property type="entry name" value="Acetyl-CoA synthetase-like"/>
    <property type="match status" value="1"/>
</dbReference>
<dbReference type="EMBL" id="JFBM01000008">
    <property type="protein sequence ID" value="KFU81140.1"/>
    <property type="molecule type" value="Genomic_DNA"/>
</dbReference>
<dbReference type="InterPro" id="IPR000873">
    <property type="entry name" value="AMP-dep_synth/lig_dom"/>
</dbReference>
<dbReference type="InterPro" id="IPR042099">
    <property type="entry name" value="ANL_N_sf"/>
</dbReference>
<evidence type="ECO:0000313" key="3">
    <source>
        <dbReference type="Proteomes" id="UP000256220"/>
    </source>
</evidence>
<dbReference type="PROSITE" id="PS00455">
    <property type="entry name" value="AMP_BINDING"/>
    <property type="match status" value="1"/>
</dbReference>
<feature type="domain" description="AMP-dependent synthetase/ligase" evidence="1">
    <location>
        <begin position="15"/>
        <end position="334"/>
    </location>
</feature>
<dbReference type="Pfam" id="PF00501">
    <property type="entry name" value="AMP-binding"/>
    <property type="match status" value="1"/>
</dbReference>
<keyword evidence="3" id="KW-1185">Reference proteome</keyword>
<dbReference type="AlphaFoldDB" id="A0A2P2FWN6"/>
<protein>
    <submittedName>
        <fullName evidence="2">AMP-dependent acyl-CoA synthetase</fullName>
    </submittedName>
</protein>
<sequence length="469" mass="49726">MTLLGVGARLIDVTSGRTLEGEELGTEATRVGAALSLMPPGALFARMSVDLESVLNYLGAFEAGRAIALIDPALDADVLAGLIERFRPAAVLSAPDAPAPEGYGVSDRHWVRESAEGVEPHPQLAVLLPTSGSTGNPKLVRLSRGAMLANADAIAEVLGIDRDEVAPTSLPLHYSYGLSVLNSHLVRGATVVIEPSGVLGRGFWDAVNEHKVTSLAGVPYHYEMLRRLKFDPAKYPTLRTLTQAGGKLRDDLVARFNDKIREVGGRMFVMYGQTEAAPRMTTVPAERLAEKLGSAGPALPGGSFAIRRGDGSETTHPKIVGEVVYRGPNVMMGYAEDEAGLAAGDEYGGVLATGDLGYLDEDGFLYITGRLKRIGKVFGNRVSLDDLEHAVRSASVGIDVVAAVPAGDKVVLFAELPEGDGAKEICKDAAKALSERLHLHTSGFDVRPIDTVPLLASGKIDYRSLEAQV</sequence>